<feature type="region of interest" description="Disordered" evidence="1">
    <location>
        <begin position="111"/>
        <end position="132"/>
    </location>
</feature>
<keyword evidence="3" id="KW-1185">Reference proteome</keyword>
<evidence type="ECO:0000256" key="1">
    <source>
        <dbReference type="SAM" id="MobiDB-lite"/>
    </source>
</evidence>
<accession>B6IVU8</accession>
<dbReference type="EMBL" id="CP000613">
    <property type="protein sequence ID" value="ACJ00422.1"/>
    <property type="molecule type" value="Genomic_DNA"/>
</dbReference>
<sequence>MLIERSLLNRHLHRSRQSPAPPAAPGARRTGASYPCPDTQTSNPAVTVPAGVRPMGSQPCQLPTGHTMKSNPPQSHTDEPKPFPAPFLQGTLGIREYICNSEEEWDRQNFRMKPNDHSRSASQPFSTEETKDFLRLRLAPSRVGRC</sequence>
<dbReference type="Proteomes" id="UP000001591">
    <property type="component" value="Chromosome"/>
</dbReference>
<reference evidence="2 3" key="1">
    <citation type="journal article" date="2010" name="BMC Genomics">
        <title>Metabolic flexibility revealed in the genome of the cyst-forming alpha-1 proteobacterium Rhodospirillum centenum.</title>
        <authorList>
            <person name="Lu Y.K."/>
            <person name="Marden J."/>
            <person name="Han M."/>
            <person name="Swingley W.D."/>
            <person name="Mastrian S.D."/>
            <person name="Chowdhury S.R."/>
            <person name="Hao J."/>
            <person name="Helmy T."/>
            <person name="Kim S."/>
            <person name="Kurdoglu A.A."/>
            <person name="Matthies H.J."/>
            <person name="Rollo D."/>
            <person name="Stothard P."/>
            <person name="Blankenship R.E."/>
            <person name="Bauer C.E."/>
            <person name="Touchman J.W."/>
        </authorList>
    </citation>
    <scope>NUCLEOTIDE SEQUENCE [LARGE SCALE GENOMIC DNA]</scope>
    <source>
        <strain evidence="3">ATCC 51521 / SW</strain>
    </source>
</reference>
<proteinExistence type="predicted"/>
<gene>
    <name evidence="2" type="ordered locus">RC1_3056</name>
</gene>
<name>B6IVU8_RHOCS</name>
<dbReference type="AlphaFoldDB" id="B6IVU8"/>
<evidence type="ECO:0000313" key="2">
    <source>
        <dbReference type="EMBL" id="ACJ00422.1"/>
    </source>
</evidence>
<organism evidence="2 3">
    <name type="scientific">Rhodospirillum centenum (strain ATCC 51521 / SW)</name>
    <dbReference type="NCBI Taxonomy" id="414684"/>
    <lineage>
        <taxon>Bacteria</taxon>
        <taxon>Pseudomonadati</taxon>
        <taxon>Pseudomonadota</taxon>
        <taxon>Alphaproteobacteria</taxon>
        <taxon>Rhodospirillales</taxon>
        <taxon>Rhodospirillaceae</taxon>
        <taxon>Rhodospirillum</taxon>
    </lineage>
</organism>
<dbReference type="KEGG" id="rce:RC1_3056"/>
<protein>
    <submittedName>
        <fullName evidence="2">Uncharacterized protein</fullName>
    </submittedName>
</protein>
<evidence type="ECO:0000313" key="3">
    <source>
        <dbReference type="Proteomes" id="UP000001591"/>
    </source>
</evidence>
<feature type="region of interest" description="Disordered" evidence="1">
    <location>
        <begin position="1"/>
        <end position="87"/>
    </location>
</feature>
<dbReference type="HOGENOM" id="CLU_1775956_0_0_5"/>